<protein>
    <submittedName>
        <fullName evidence="2">DUF2834 domain-containing protein</fullName>
    </submittedName>
</protein>
<dbReference type="Proteomes" id="UP000292627">
    <property type="component" value="Unassembled WGS sequence"/>
</dbReference>
<keyword evidence="1" id="KW-1133">Transmembrane helix</keyword>
<organism evidence="2 3">
    <name type="scientific">Pseudoxanthomonas winnipegensis</name>
    <dbReference type="NCBI Taxonomy" id="2480810"/>
    <lineage>
        <taxon>Bacteria</taxon>
        <taxon>Pseudomonadati</taxon>
        <taxon>Pseudomonadota</taxon>
        <taxon>Gammaproteobacteria</taxon>
        <taxon>Lysobacterales</taxon>
        <taxon>Lysobacteraceae</taxon>
        <taxon>Pseudoxanthomonas</taxon>
    </lineage>
</organism>
<dbReference type="Pfam" id="PF11196">
    <property type="entry name" value="DUF2834"/>
    <property type="match status" value="1"/>
</dbReference>
<evidence type="ECO:0000313" key="3">
    <source>
        <dbReference type="Proteomes" id="UP000292627"/>
    </source>
</evidence>
<feature type="transmembrane region" description="Helical" evidence="1">
    <location>
        <begin position="12"/>
        <end position="31"/>
    </location>
</feature>
<keyword evidence="1" id="KW-0472">Membrane</keyword>
<feature type="transmembrane region" description="Helical" evidence="1">
    <location>
        <begin position="82"/>
        <end position="104"/>
    </location>
</feature>
<feature type="transmembrane region" description="Helical" evidence="1">
    <location>
        <begin position="51"/>
        <end position="70"/>
    </location>
</feature>
<evidence type="ECO:0000256" key="1">
    <source>
        <dbReference type="SAM" id="Phobius"/>
    </source>
</evidence>
<dbReference type="EMBL" id="SHMC01000005">
    <property type="protein sequence ID" value="TAA23800.1"/>
    <property type="molecule type" value="Genomic_DNA"/>
</dbReference>
<evidence type="ECO:0000313" key="2">
    <source>
        <dbReference type="EMBL" id="TAA23800.1"/>
    </source>
</evidence>
<dbReference type="OrthoDB" id="2619901at2"/>
<keyword evidence="1" id="KW-0812">Transmembrane</keyword>
<comment type="caution">
    <text evidence="2">The sequence shown here is derived from an EMBL/GenBank/DDBJ whole genome shotgun (WGS) entry which is preliminary data.</text>
</comment>
<gene>
    <name evidence="2" type="ORF">EA660_14365</name>
</gene>
<sequence>MPSPASPLARALYLTLFVIGSAVPLLWFWPWLNAHGLDLAALARELFSTRVGGFFGLDVLCAAVALLVWMQLEHRRLPVRRAWLAALATCCIGVSSGLPLYLYLRQRTLDAAVPTS</sequence>
<dbReference type="AlphaFoldDB" id="A0A4Q8L787"/>
<dbReference type="InterPro" id="IPR021362">
    <property type="entry name" value="DUF2834"/>
</dbReference>
<name>A0A4Q8L787_9GAMM</name>
<accession>A0A4Q8L787</accession>
<dbReference type="RefSeq" id="WP_130552123.1">
    <property type="nucleotide sequence ID" value="NZ_SHMC01000005.1"/>
</dbReference>
<proteinExistence type="predicted"/>
<reference evidence="2 3" key="1">
    <citation type="submission" date="2019-02" db="EMBL/GenBank/DDBJ databases">
        <title>WGS of Pseudoxanthomonas species novum from clinical isolates.</title>
        <authorList>
            <person name="Bernier A.-M."/>
            <person name="Bernard K."/>
            <person name="Vachon A."/>
        </authorList>
    </citation>
    <scope>NUCLEOTIDE SEQUENCE [LARGE SCALE GENOMIC DNA]</scope>
    <source>
        <strain evidence="2 3">NML171200</strain>
    </source>
</reference>